<comment type="similarity">
    <text evidence="1">Belongs to the ABC transporter superfamily.</text>
</comment>
<keyword evidence="3" id="KW-0547">Nucleotide-binding</keyword>
<evidence type="ECO:0000313" key="6">
    <source>
        <dbReference type="EMBL" id="MFC0542299.1"/>
    </source>
</evidence>
<feature type="domain" description="ABC transporter" evidence="5">
    <location>
        <begin position="277"/>
        <end position="519"/>
    </location>
</feature>
<dbReference type="RefSeq" id="WP_379793977.1">
    <property type="nucleotide sequence ID" value="NZ_JBHLUD010000003.1"/>
</dbReference>
<dbReference type="InterPro" id="IPR027417">
    <property type="entry name" value="P-loop_NTPase"/>
</dbReference>
<sequence length="542" mass="58697">MTETVVSVRDLVIDFHTEGDTVRAVDGLSFELAAGRALGIVGESGSGKSATALALLGLHRGGNAELAGEIDVLGTKVLTASDEQVRRLRGDRIAMVFQDPLSALDPFFSVGDQIVEVYRAHNKVDKRSARAKAVEVLDRVGIPAAARRVNAYPHEFSGGMRQRALIAMALALSPEVLVADEPTTALDVTVQAQILDLIHDLRTETGMALILVTHDLAVAAGNVDDVLVMQHGKAVEHGPAGEVLGAPTATYTRELVAAIPRLEQPRESKVVGGEPLVRIEDVHQVFSVGSFLNRSKVHAVDGVTLDVLRGESLGVVGESGSGKTTLARMIVRLLRPTSGRIRFDGRDIASDQELRAVRRDMQMVFQDPVSSLNPRRTIGESIADPLRVQGEDASRNRVRELLELVGLDPDRIDRYPHEFSGGQRQRIGIARAIGLRPKLLVCDEPVSALDVSTQSQIIRLLASLRTEFDLTLIFVAHDLAVVRQVSDRVAVMSKGVVVELGETDALYDNPTHPYTKSLLAAVPVLDPELARQRRLERGQLTA</sequence>
<evidence type="ECO:0000313" key="7">
    <source>
        <dbReference type="Proteomes" id="UP001589810"/>
    </source>
</evidence>
<dbReference type="NCBIfam" id="NF007739">
    <property type="entry name" value="PRK10419.1"/>
    <property type="match status" value="2"/>
</dbReference>
<feature type="domain" description="ABC transporter" evidence="5">
    <location>
        <begin position="6"/>
        <end position="256"/>
    </location>
</feature>
<accession>A0ABV6MPU6</accession>
<name>A0ABV6MPU6_9PSEU</name>
<dbReference type="EMBL" id="JBHLUD010000003">
    <property type="protein sequence ID" value="MFC0542299.1"/>
    <property type="molecule type" value="Genomic_DNA"/>
</dbReference>
<dbReference type="Pfam" id="PF00005">
    <property type="entry name" value="ABC_tran"/>
    <property type="match status" value="2"/>
</dbReference>
<dbReference type="PROSITE" id="PS50893">
    <property type="entry name" value="ABC_TRANSPORTER_2"/>
    <property type="match status" value="2"/>
</dbReference>
<dbReference type="InterPro" id="IPR003439">
    <property type="entry name" value="ABC_transporter-like_ATP-bd"/>
</dbReference>
<organism evidence="6 7">
    <name type="scientific">Kutzneria chonburiensis</name>
    <dbReference type="NCBI Taxonomy" id="1483604"/>
    <lineage>
        <taxon>Bacteria</taxon>
        <taxon>Bacillati</taxon>
        <taxon>Actinomycetota</taxon>
        <taxon>Actinomycetes</taxon>
        <taxon>Pseudonocardiales</taxon>
        <taxon>Pseudonocardiaceae</taxon>
        <taxon>Kutzneria</taxon>
    </lineage>
</organism>
<proteinExistence type="inferred from homology"/>
<protein>
    <submittedName>
        <fullName evidence="6">ABC transporter ATP-binding protein</fullName>
    </submittedName>
</protein>
<gene>
    <name evidence="6" type="ORF">ACFFH7_12455</name>
</gene>
<dbReference type="Proteomes" id="UP001589810">
    <property type="component" value="Unassembled WGS sequence"/>
</dbReference>
<dbReference type="Gene3D" id="3.40.50.300">
    <property type="entry name" value="P-loop containing nucleotide triphosphate hydrolases"/>
    <property type="match status" value="2"/>
</dbReference>
<evidence type="ECO:0000256" key="2">
    <source>
        <dbReference type="ARBA" id="ARBA00022448"/>
    </source>
</evidence>
<dbReference type="Pfam" id="PF08352">
    <property type="entry name" value="oligo_HPY"/>
    <property type="match status" value="2"/>
</dbReference>
<dbReference type="InterPro" id="IPR017871">
    <property type="entry name" value="ABC_transporter-like_CS"/>
</dbReference>
<dbReference type="GO" id="GO:0005524">
    <property type="term" value="F:ATP binding"/>
    <property type="evidence" value="ECO:0007669"/>
    <property type="project" value="UniProtKB-KW"/>
</dbReference>
<dbReference type="SMART" id="SM00382">
    <property type="entry name" value="AAA"/>
    <property type="match status" value="2"/>
</dbReference>
<evidence type="ECO:0000256" key="1">
    <source>
        <dbReference type="ARBA" id="ARBA00005417"/>
    </source>
</evidence>
<evidence type="ECO:0000259" key="5">
    <source>
        <dbReference type="PROSITE" id="PS50893"/>
    </source>
</evidence>
<dbReference type="SUPFAM" id="SSF52540">
    <property type="entry name" value="P-loop containing nucleoside triphosphate hydrolases"/>
    <property type="match status" value="2"/>
</dbReference>
<reference evidence="6 7" key="1">
    <citation type="submission" date="2024-09" db="EMBL/GenBank/DDBJ databases">
        <authorList>
            <person name="Sun Q."/>
            <person name="Mori K."/>
        </authorList>
    </citation>
    <scope>NUCLEOTIDE SEQUENCE [LARGE SCALE GENOMIC DNA]</scope>
    <source>
        <strain evidence="6 7">TBRC 1432</strain>
    </source>
</reference>
<keyword evidence="4 6" id="KW-0067">ATP-binding</keyword>
<dbReference type="NCBIfam" id="NF008453">
    <property type="entry name" value="PRK11308.1"/>
    <property type="match status" value="2"/>
</dbReference>
<dbReference type="InterPro" id="IPR050319">
    <property type="entry name" value="ABC_transp_ATP-bind"/>
</dbReference>
<evidence type="ECO:0000256" key="4">
    <source>
        <dbReference type="ARBA" id="ARBA00022840"/>
    </source>
</evidence>
<dbReference type="InterPro" id="IPR003593">
    <property type="entry name" value="AAA+_ATPase"/>
</dbReference>
<dbReference type="PANTHER" id="PTHR43776">
    <property type="entry name" value="TRANSPORT ATP-BINDING PROTEIN"/>
    <property type="match status" value="1"/>
</dbReference>
<keyword evidence="2" id="KW-0813">Transport</keyword>
<evidence type="ECO:0000256" key="3">
    <source>
        <dbReference type="ARBA" id="ARBA00022741"/>
    </source>
</evidence>
<keyword evidence="7" id="KW-1185">Reference proteome</keyword>
<dbReference type="CDD" id="cd03257">
    <property type="entry name" value="ABC_NikE_OppD_transporters"/>
    <property type="match status" value="2"/>
</dbReference>
<dbReference type="PANTHER" id="PTHR43776:SF7">
    <property type="entry name" value="D,D-DIPEPTIDE TRANSPORT ATP-BINDING PROTEIN DDPF-RELATED"/>
    <property type="match status" value="1"/>
</dbReference>
<dbReference type="PROSITE" id="PS00211">
    <property type="entry name" value="ABC_TRANSPORTER_1"/>
    <property type="match status" value="2"/>
</dbReference>
<comment type="caution">
    <text evidence="6">The sequence shown here is derived from an EMBL/GenBank/DDBJ whole genome shotgun (WGS) entry which is preliminary data.</text>
</comment>
<dbReference type="InterPro" id="IPR013563">
    <property type="entry name" value="Oligopep_ABC_C"/>
</dbReference>